<name>A0A7C3DI10_MEIRU</name>
<reference evidence="7" key="1">
    <citation type="journal article" date="2020" name="mSystems">
        <title>Genome- and Community-Level Interaction Insights into Carbon Utilization and Element Cycling Functions of Hydrothermarchaeota in Hydrothermal Sediment.</title>
        <authorList>
            <person name="Zhou Z."/>
            <person name="Liu Y."/>
            <person name="Xu W."/>
            <person name="Pan J."/>
            <person name="Luo Z.H."/>
            <person name="Li M."/>
        </authorList>
    </citation>
    <scope>NUCLEOTIDE SEQUENCE [LARGE SCALE GENOMIC DNA]</scope>
    <source>
        <strain evidence="7">SpSt-524</strain>
    </source>
</reference>
<sequence length="135" mass="15035">MALILDSGVLTALYDRRDRWHLASKDLLLRESGPLVIPAPAIPEVDYFLGKRLGLPAQLRFYQGITEGAYLVAELSEAGYQRVFELNQQYQSLRLGFVDAAVIAIAEELGIGQLATLDRRHFGAVEARIKLELLP</sequence>
<dbReference type="GO" id="GO:0016787">
    <property type="term" value="F:hydrolase activity"/>
    <property type="evidence" value="ECO:0007669"/>
    <property type="project" value="UniProtKB-KW"/>
</dbReference>
<evidence type="ECO:0000256" key="5">
    <source>
        <dbReference type="HAMAP-Rule" id="MF_00265"/>
    </source>
</evidence>
<accession>A0A7C3DI10</accession>
<keyword evidence="3 5" id="KW-0479">Metal-binding</keyword>
<keyword evidence="2 5" id="KW-0540">Nuclease</keyword>
<dbReference type="Pfam" id="PF01850">
    <property type="entry name" value="PIN"/>
    <property type="match status" value="1"/>
</dbReference>
<comment type="cofactor">
    <cofactor evidence="5">
        <name>Mg(2+)</name>
        <dbReference type="ChEBI" id="CHEBI:18420"/>
    </cofactor>
</comment>
<feature type="binding site" evidence="5">
    <location>
        <position position="99"/>
    </location>
    <ligand>
        <name>Mg(2+)</name>
        <dbReference type="ChEBI" id="CHEBI:18420"/>
    </ligand>
</feature>
<keyword evidence="5" id="KW-0800">Toxin</keyword>
<comment type="similarity">
    <text evidence="5">Belongs to the PINc/VapC protein family.</text>
</comment>
<dbReference type="HAMAP" id="MF_00265">
    <property type="entry name" value="VapC_Nob1"/>
    <property type="match status" value="1"/>
</dbReference>
<dbReference type="RefSeq" id="WP_409656594.1">
    <property type="nucleotide sequence ID" value="NZ_JBKBUW010000030.1"/>
</dbReference>
<keyword evidence="5" id="KW-0460">Magnesium</keyword>
<evidence type="ECO:0000259" key="6">
    <source>
        <dbReference type="Pfam" id="PF01850"/>
    </source>
</evidence>
<feature type="domain" description="PIN" evidence="6">
    <location>
        <begin position="4"/>
        <end position="122"/>
    </location>
</feature>
<proteinExistence type="inferred from homology"/>
<evidence type="ECO:0000256" key="1">
    <source>
        <dbReference type="ARBA" id="ARBA00022649"/>
    </source>
</evidence>
<dbReference type="EC" id="3.1.-.-" evidence="5"/>
<dbReference type="Gene3D" id="3.40.50.1010">
    <property type="entry name" value="5'-nuclease"/>
    <property type="match status" value="1"/>
</dbReference>
<dbReference type="SUPFAM" id="SSF88723">
    <property type="entry name" value="PIN domain-like"/>
    <property type="match status" value="1"/>
</dbReference>
<dbReference type="InterPro" id="IPR022907">
    <property type="entry name" value="VapC_family"/>
</dbReference>
<dbReference type="EMBL" id="DSWI01000026">
    <property type="protein sequence ID" value="HFG21215.1"/>
    <property type="molecule type" value="Genomic_DNA"/>
</dbReference>
<comment type="caution">
    <text evidence="7">The sequence shown here is derived from an EMBL/GenBank/DDBJ whole genome shotgun (WGS) entry which is preliminary data.</text>
</comment>
<keyword evidence="1 5" id="KW-1277">Toxin-antitoxin system</keyword>
<evidence type="ECO:0000313" key="7">
    <source>
        <dbReference type="EMBL" id="HFG21215.1"/>
    </source>
</evidence>
<dbReference type="InterPro" id="IPR002716">
    <property type="entry name" value="PIN_dom"/>
</dbReference>
<comment type="function">
    <text evidence="5">Toxic component of a toxin-antitoxin (TA) system. An RNase.</text>
</comment>
<evidence type="ECO:0000256" key="2">
    <source>
        <dbReference type="ARBA" id="ARBA00022722"/>
    </source>
</evidence>
<feature type="binding site" evidence="5">
    <location>
        <position position="6"/>
    </location>
    <ligand>
        <name>Mg(2+)</name>
        <dbReference type="ChEBI" id="CHEBI:18420"/>
    </ligand>
</feature>
<dbReference type="GO" id="GO:0000287">
    <property type="term" value="F:magnesium ion binding"/>
    <property type="evidence" value="ECO:0007669"/>
    <property type="project" value="UniProtKB-UniRule"/>
</dbReference>
<organism evidence="7">
    <name type="scientific">Meiothermus ruber</name>
    <dbReference type="NCBI Taxonomy" id="277"/>
    <lineage>
        <taxon>Bacteria</taxon>
        <taxon>Thermotogati</taxon>
        <taxon>Deinococcota</taxon>
        <taxon>Deinococci</taxon>
        <taxon>Thermales</taxon>
        <taxon>Thermaceae</taxon>
        <taxon>Meiothermus</taxon>
    </lineage>
</organism>
<evidence type="ECO:0000256" key="4">
    <source>
        <dbReference type="ARBA" id="ARBA00022801"/>
    </source>
</evidence>
<dbReference type="AlphaFoldDB" id="A0A7C3DI10"/>
<dbReference type="InterPro" id="IPR029060">
    <property type="entry name" value="PIN-like_dom_sf"/>
</dbReference>
<protein>
    <recommendedName>
        <fullName evidence="5">Ribonuclease VapC</fullName>
        <shortName evidence="5">RNase VapC</shortName>
        <ecNumber evidence="5">3.1.-.-</ecNumber>
    </recommendedName>
    <alternativeName>
        <fullName evidence="5">Toxin VapC</fullName>
    </alternativeName>
</protein>
<dbReference type="GO" id="GO:0090729">
    <property type="term" value="F:toxin activity"/>
    <property type="evidence" value="ECO:0007669"/>
    <property type="project" value="UniProtKB-KW"/>
</dbReference>
<dbReference type="GO" id="GO:0004540">
    <property type="term" value="F:RNA nuclease activity"/>
    <property type="evidence" value="ECO:0007669"/>
    <property type="project" value="InterPro"/>
</dbReference>
<evidence type="ECO:0000256" key="3">
    <source>
        <dbReference type="ARBA" id="ARBA00022723"/>
    </source>
</evidence>
<keyword evidence="4 5" id="KW-0378">Hydrolase</keyword>
<gene>
    <name evidence="5" type="primary">vapC</name>
    <name evidence="7" type="ORF">ENS82_10995</name>
</gene>